<dbReference type="InterPro" id="IPR036568">
    <property type="entry name" value="GGCT-like_sf"/>
</dbReference>
<reference evidence="2 3" key="1">
    <citation type="submission" date="2022-04" db="EMBL/GenBank/DDBJ databases">
        <title>Positive selection, recombination, and allopatry shape intraspecific diversity of widespread and dominant cyanobacteria.</title>
        <authorList>
            <person name="Wei J."/>
            <person name="Shu W."/>
            <person name="Hu C."/>
        </authorList>
    </citation>
    <scope>NUCLEOTIDE SEQUENCE [LARGE SCALE GENOMIC DNA]</scope>
    <source>
        <strain evidence="2 3">GB2-A5</strain>
    </source>
</reference>
<evidence type="ECO:0000259" key="1">
    <source>
        <dbReference type="Pfam" id="PF06094"/>
    </source>
</evidence>
<dbReference type="CDD" id="cd06661">
    <property type="entry name" value="GGCT_like"/>
    <property type="match status" value="1"/>
</dbReference>
<name>A0ABV0JQN2_9CYAN</name>
<dbReference type="EMBL" id="JAMPKK010000019">
    <property type="protein sequence ID" value="MEP0864951.1"/>
    <property type="molecule type" value="Genomic_DNA"/>
</dbReference>
<protein>
    <submittedName>
        <fullName evidence="2">Gamma-glutamylcyclotransferase</fullName>
    </submittedName>
</protein>
<sequence length="130" mass="14458">MVKVFVYGTLKPGGSNYQRYCAGKVVEETSAIAHGKLFALKLGYPAMTTGDGKVHGFLLSFADSAVLLNLDELEDYNPERKAAQNLYNRHEIQTYDLDARSLGTAWVYLMTPEQVRRYGGVALPCGYWKG</sequence>
<evidence type="ECO:0000313" key="3">
    <source>
        <dbReference type="Proteomes" id="UP001442494"/>
    </source>
</evidence>
<accession>A0ABV0JQN2</accession>
<dbReference type="Proteomes" id="UP001442494">
    <property type="component" value="Unassembled WGS sequence"/>
</dbReference>
<gene>
    <name evidence="2" type="ORF">NDI37_10765</name>
</gene>
<organism evidence="2 3">
    <name type="scientific">Funiculus sociatus GB2-A5</name>
    <dbReference type="NCBI Taxonomy" id="2933946"/>
    <lineage>
        <taxon>Bacteria</taxon>
        <taxon>Bacillati</taxon>
        <taxon>Cyanobacteriota</taxon>
        <taxon>Cyanophyceae</taxon>
        <taxon>Coleofasciculales</taxon>
        <taxon>Coleofasciculaceae</taxon>
        <taxon>Funiculus</taxon>
    </lineage>
</organism>
<proteinExistence type="predicted"/>
<evidence type="ECO:0000313" key="2">
    <source>
        <dbReference type="EMBL" id="MEP0864951.1"/>
    </source>
</evidence>
<dbReference type="Gene3D" id="3.10.490.10">
    <property type="entry name" value="Gamma-glutamyl cyclotransferase-like"/>
    <property type="match status" value="1"/>
</dbReference>
<comment type="caution">
    <text evidence="2">The sequence shown here is derived from an EMBL/GenBank/DDBJ whole genome shotgun (WGS) entry which is preliminary data.</text>
</comment>
<dbReference type="SUPFAM" id="SSF110857">
    <property type="entry name" value="Gamma-glutamyl cyclotransferase-like"/>
    <property type="match status" value="1"/>
</dbReference>
<dbReference type="RefSeq" id="WP_190423854.1">
    <property type="nucleotide sequence ID" value="NZ_JAMPKK010000019.1"/>
</dbReference>
<feature type="domain" description="Gamma-glutamylcyclotransferase AIG2-like" evidence="1">
    <location>
        <begin position="4"/>
        <end position="129"/>
    </location>
</feature>
<dbReference type="Pfam" id="PF06094">
    <property type="entry name" value="GGACT"/>
    <property type="match status" value="1"/>
</dbReference>
<dbReference type="InterPro" id="IPR013024">
    <property type="entry name" value="GGCT-like"/>
</dbReference>
<keyword evidence="3" id="KW-1185">Reference proteome</keyword>
<dbReference type="InterPro" id="IPR009288">
    <property type="entry name" value="AIG2-like_dom"/>
</dbReference>